<protein>
    <submittedName>
        <fullName evidence="2">Uncharacterized protein</fullName>
    </submittedName>
</protein>
<dbReference type="EMBL" id="BGPR01002024">
    <property type="protein sequence ID" value="GBM66421.1"/>
    <property type="molecule type" value="Genomic_DNA"/>
</dbReference>
<accession>A0A4Y2HM10</accession>
<organism evidence="2 3">
    <name type="scientific">Araneus ventricosus</name>
    <name type="common">Orbweaver spider</name>
    <name type="synonym">Epeira ventricosa</name>
    <dbReference type="NCBI Taxonomy" id="182803"/>
    <lineage>
        <taxon>Eukaryota</taxon>
        <taxon>Metazoa</taxon>
        <taxon>Ecdysozoa</taxon>
        <taxon>Arthropoda</taxon>
        <taxon>Chelicerata</taxon>
        <taxon>Arachnida</taxon>
        <taxon>Araneae</taxon>
        <taxon>Araneomorphae</taxon>
        <taxon>Entelegynae</taxon>
        <taxon>Araneoidea</taxon>
        <taxon>Araneidae</taxon>
        <taxon>Araneus</taxon>
    </lineage>
</organism>
<dbReference type="Proteomes" id="UP000499080">
    <property type="component" value="Unassembled WGS sequence"/>
</dbReference>
<feature type="region of interest" description="Disordered" evidence="1">
    <location>
        <begin position="1"/>
        <end position="38"/>
    </location>
</feature>
<keyword evidence="3" id="KW-1185">Reference proteome</keyword>
<evidence type="ECO:0000313" key="2">
    <source>
        <dbReference type="EMBL" id="GBM66421.1"/>
    </source>
</evidence>
<gene>
    <name evidence="2" type="ORF">AVEN_13015_1</name>
</gene>
<sequence length="108" mass="11609">MKANVTGSLRQTQRPSTKSEEPGKSISSGTDSRSGNSCVQCDVTNVTCLDTSVQAARTRRNAPAAVTKVTNNQNVRPMPNALTVVPPTKDTDCNIRRIMLLRIPAAQL</sequence>
<evidence type="ECO:0000256" key="1">
    <source>
        <dbReference type="SAM" id="MobiDB-lite"/>
    </source>
</evidence>
<feature type="compositionally biased region" description="Polar residues" evidence="1">
    <location>
        <begin position="1"/>
        <end position="16"/>
    </location>
</feature>
<name>A0A4Y2HM10_ARAVE</name>
<proteinExistence type="predicted"/>
<reference evidence="2 3" key="1">
    <citation type="journal article" date="2019" name="Sci. Rep.">
        <title>Orb-weaving spider Araneus ventricosus genome elucidates the spidroin gene catalogue.</title>
        <authorList>
            <person name="Kono N."/>
            <person name="Nakamura H."/>
            <person name="Ohtoshi R."/>
            <person name="Moran D.A.P."/>
            <person name="Shinohara A."/>
            <person name="Yoshida Y."/>
            <person name="Fujiwara M."/>
            <person name="Mori M."/>
            <person name="Tomita M."/>
            <person name="Arakawa K."/>
        </authorList>
    </citation>
    <scope>NUCLEOTIDE SEQUENCE [LARGE SCALE GENOMIC DNA]</scope>
</reference>
<comment type="caution">
    <text evidence="2">The sequence shown here is derived from an EMBL/GenBank/DDBJ whole genome shotgun (WGS) entry which is preliminary data.</text>
</comment>
<feature type="compositionally biased region" description="Polar residues" evidence="1">
    <location>
        <begin position="25"/>
        <end position="38"/>
    </location>
</feature>
<dbReference type="AlphaFoldDB" id="A0A4Y2HM10"/>
<evidence type="ECO:0000313" key="3">
    <source>
        <dbReference type="Proteomes" id="UP000499080"/>
    </source>
</evidence>